<dbReference type="EMBL" id="CADCTF010000127">
    <property type="protein sequence ID" value="CAA9260051.1"/>
    <property type="molecule type" value="Genomic_DNA"/>
</dbReference>
<reference evidence="1" key="1">
    <citation type="submission" date="2020-02" db="EMBL/GenBank/DDBJ databases">
        <authorList>
            <person name="Meier V. D."/>
        </authorList>
    </citation>
    <scope>NUCLEOTIDE SEQUENCE</scope>
    <source>
        <strain evidence="1">AVDCRST_MAG50</strain>
    </source>
</reference>
<proteinExistence type="predicted"/>
<sequence length="49" mass="5265">MVNWSTPASYGIIRTLEFHGLIFAAGDEKWGITGLGVMVASRLEAATPE</sequence>
<protein>
    <submittedName>
        <fullName evidence="1">Uncharacterized protein</fullName>
    </submittedName>
</protein>
<accession>A0A6J4IT34</accession>
<name>A0A6J4IT34_9ACTN</name>
<gene>
    <name evidence="1" type="ORF">AVDCRST_MAG50-2948</name>
</gene>
<dbReference type="AlphaFoldDB" id="A0A6J4IT34"/>
<organism evidence="1">
    <name type="scientific">uncultured Acidimicrobiales bacterium</name>
    <dbReference type="NCBI Taxonomy" id="310071"/>
    <lineage>
        <taxon>Bacteria</taxon>
        <taxon>Bacillati</taxon>
        <taxon>Actinomycetota</taxon>
        <taxon>Acidimicrobiia</taxon>
        <taxon>Acidimicrobiales</taxon>
        <taxon>environmental samples</taxon>
    </lineage>
</organism>
<evidence type="ECO:0000313" key="1">
    <source>
        <dbReference type="EMBL" id="CAA9260051.1"/>
    </source>
</evidence>